<name>A0A8S5MKY0_9CAUD</name>
<reference evidence="1" key="1">
    <citation type="journal article" date="2021" name="Proc. Natl. Acad. Sci. U.S.A.">
        <title>A Catalog of Tens of Thousands of Viruses from Human Metagenomes Reveals Hidden Associations with Chronic Diseases.</title>
        <authorList>
            <person name="Tisza M.J."/>
            <person name="Buck C.B."/>
        </authorList>
    </citation>
    <scope>NUCLEOTIDE SEQUENCE</scope>
    <source>
        <strain evidence="1">CtXZx16</strain>
    </source>
</reference>
<evidence type="ECO:0000313" key="1">
    <source>
        <dbReference type="EMBL" id="DAD82989.1"/>
    </source>
</evidence>
<protein>
    <submittedName>
        <fullName evidence="1">Uncharacterized protein</fullName>
    </submittedName>
</protein>
<dbReference type="EMBL" id="BK014925">
    <property type="protein sequence ID" value="DAD82989.1"/>
    <property type="molecule type" value="Genomic_DNA"/>
</dbReference>
<organism evidence="1">
    <name type="scientific">Siphoviridae sp. ctXZx16</name>
    <dbReference type="NCBI Taxonomy" id="2826371"/>
    <lineage>
        <taxon>Viruses</taxon>
        <taxon>Duplodnaviria</taxon>
        <taxon>Heunggongvirae</taxon>
        <taxon>Uroviricota</taxon>
        <taxon>Caudoviricetes</taxon>
    </lineage>
</organism>
<proteinExistence type="predicted"/>
<sequence>MKIIKESIIKKHSYENGVHTSYTEVIEQYHYDSEEERNKHAEQMTEKGFKDSGQVKENVGTIMNPEFVWFGNYYKYERN</sequence>
<accession>A0A8S5MKY0</accession>